<dbReference type="GO" id="GO:0007165">
    <property type="term" value="P:signal transduction"/>
    <property type="evidence" value="ECO:0007669"/>
    <property type="project" value="UniProtKB-KW"/>
</dbReference>
<keyword evidence="4" id="KW-1133">Transmembrane helix</keyword>
<dbReference type="PROSITE" id="PS50111">
    <property type="entry name" value="CHEMOTAXIS_TRANSDUC_2"/>
    <property type="match status" value="1"/>
</dbReference>
<dbReference type="GO" id="GO:0005886">
    <property type="term" value="C:plasma membrane"/>
    <property type="evidence" value="ECO:0007669"/>
    <property type="project" value="TreeGrafter"/>
</dbReference>
<keyword evidence="4" id="KW-0472">Membrane</keyword>
<evidence type="ECO:0000313" key="8">
    <source>
        <dbReference type="Proteomes" id="UP000247811"/>
    </source>
</evidence>
<dbReference type="CDD" id="cd06225">
    <property type="entry name" value="HAMP"/>
    <property type="match status" value="1"/>
</dbReference>
<dbReference type="PANTHER" id="PTHR43531:SF7">
    <property type="entry name" value="AEROTAXIS RECEPTOR"/>
    <property type="match status" value="1"/>
</dbReference>
<evidence type="ECO:0000256" key="3">
    <source>
        <dbReference type="PROSITE-ProRule" id="PRU00284"/>
    </source>
</evidence>
<keyword evidence="4" id="KW-0812">Transmembrane</keyword>
<dbReference type="SUPFAM" id="SSF58104">
    <property type="entry name" value="Methyl-accepting chemotaxis protein (MCP) signaling domain"/>
    <property type="match status" value="1"/>
</dbReference>
<dbReference type="AlphaFoldDB" id="A0A318H0Q2"/>
<dbReference type="OrthoDB" id="8576332at2"/>
<dbReference type="SMART" id="SM00304">
    <property type="entry name" value="HAMP"/>
    <property type="match status" value="1"/>
</dbReference>
<feature type="domain" description="HAMP" evidence="6">
    <location>
        <begin position="210"/>
        <end position="262"/>
    </location>
</feature>
<dbReference type="Proteomes" id="UP000247811">
    <property type="component" value="Unassembled WGS sequence"/>
</dbReference>
<feature type="transmembrane region" description="Helical" evidence="4">
    <location>
        <begin position="191"/>
        <end position="209"/>
    </location>
</feature>
<dbReference type="Pfam" id="PF00672">
    <property type="entry name" value="HAMP"/>
    <property type="match status" value="1"/>
</dbReference>
<dbReference type="RefSeq" id="WP_110400684.1">
    <property type="nucleotide sequence ID" value="NZ_QJJS01000007.1"/>
</dbReference>
<comment type="subcellular location">
    <subcellularLocation>
        <location evidence="1">Membrane</location>
    </subcellularLocation>
</comment>
<sequence>MMKFLNQFSVATRQWALLTISAVVVSVCVAVGLFAIERLGQSSQEAFVAKDVVADILPPPMYLIELRLVLSQGIEGTLEPEQAIAEVQRLRKEYEERVAWWSAHPPAALASDLLGRQHADGQRLMVLAQTLTETLRDQGQDAARALLPQVDQLYRAHRAAVDVTVKLGLDHADLAMAAFDRTAEQGWRVQSLVLVTGLIGLGLLSWLIARSVVQPLRHAVEVAQAVARGDLTRQIQVDGRDEPARLLQSLNRMCASLADTVGQARSSSLNLAAAVHQLAAGNDDLKSRTVVHQSELDLTAASMRAGLESVQENAVSAEDARTLVQAISAAALQGSSAVGALSSTMDGISTSSQRVGSIVGVIEGIAFQTNLLALNAAVEAARAGEQGRGFAVVAGEVRQLAKRSSEAAREIRDLAAASTSDVGRGNEMAREASVAFDDMVRQVDQMSQRIGSIWESTFAQISGINMASESMAVLSSSAESNVALVTQTAGLAAMLRDDARRLADVVERFRLPASVA</sequence>
<feature type="domain" description="Methyl-accepting transducer" evidence="5">
    <location>
        <begin position="267"/>
        <end position="496"/>
    </location>
</feature>
<proteinExistence type="inferred from homology"/>
<dbReference type="GO" id="GO:0004888">
    <property type="term" value="F:transmembrane signaling receptor activity"/>
    <property type="evidence" value="ECO:0007669"/>
    <property type="project" value="TreeGrafter"/>
</dbReference>
<dbReference type="PROSITE" id="PS50885">
    <property type="entry name" value="HAMP"/>
    <property type="match status" value="1"/>
</dbReference>
<dbReference type="GO" id="GO:0006935">
    <property type="term" value="P:chemotaxis"/>
    <property type="evidence" value="ECO:0007669"/>
    <property type="project" value="TreeGrafter"/>
</dbReference>
<dbReference type="FunFam" id="1.10.287.950:FF:000001">
    <property type="entry name" value="Methyl-accepting chemotaxis sensory transducer"/>
    <property type="match status" value="1"/>
</dbReference>
<evidence type="ECO:0000259" key="5">
    <source>
        <dbReference type="PROSITE" id="PS50111"/>
    </source>
</evidence>
<gene>
    <name evidence="7" type="ORF">C7444_107176</name>
</gene>
<dbReference type="InterPro" id="IPR004089">
    <property type="entry name" value="MCPsignal_dom"/>
</dbReference>
<keyword evidence="3" id="KW-0807">Transducer</keyword>
<feature type="transmembrane region" description="Helical" evidence="4">
    <location>
        <begin position="15"/>
        <end position="36"/>
    </location>
</feature>
<dbReference type="EMBL" id="QJJS01000007">
    <property type="protein sequence ID" value="PXW96270.1"/>
    <property type="molecule type" value="Genomic_DNA"/>
</dbReference>
<dbReference type="Gene3D" id="1.10.287.950">
    <property type="entry name" value="Methyl-accepting chemotaxis protein"/>
    <property type="match status" value="1"/>
</dbReference>
<protein>
    <submittedName>
        <fullName evidence="7">Methyl-accepting chemotaxis protein</fullName>
    </submittedName>
</protein>
<comment type="similarity">
    <text evidence="2">Belongs to the methyl-accepting chemotaxis (MCP) protein family.</text>
</comment>
<evidence type="ECO:0000256" key="4">
    <source>
        <dbReference type="SAM" id="Phobius"/>
    </source>
</evidence>
<evidence type="ECO:0000259" key="6">
    <source>
        <dbReference type="PROSITE" id="PS50885"/>
    </source>
</evidence>
<name>A0A318H0Q2_9BURK</name>
<organism evidence="7 8">
    <name type="scientific">Sphaerotilus hippei</name>
    <dbReference type="NCBI Taxonomy" id="744406"/>
    <lineage>
        <taxon>Bacteria</taxon>
        <taxon>Pseudomonadati</taxon>
        <taxon>Pseudomonadota</taxon>
        <taxon>Betaproteobacteria</taxon>
        <taxon>Burkholderiales</taxon>
        <taxon>Sphaerotilaceae</taxon>
        <taxon>Sphaerotilus</taxon>
    </lineage>
</organism>
<dbReference type="InterPro" id="IPR003660">
    <property type="entry name" value="HAMP_dom"/>
</dbReference>
<dbReference type="SMART" id="SM00283">
    <property type="entry name" value="MA"/>
    <property type="match status" value="1"/>
</dbReference>
<comment type="caution">
    <text evidence="7">The sequence shown here is derived from an EMBL/GenBank/DDBJ whole genome shotgun (WGS) entry which is preliminary data.</text>
</comment>
<evidence type="ECO:0000256" key="2">
    <source>
        <dbReference type="ARBA" id="ARBA00029447"/>
    </source>
</evidence>
<reference evidence="7 8" key="1">
    <citation type="submission" date="2018-05" db="EMBL/GenBank/DDBJ databases">
        <title>Genomic Encyclopedia of Type Strains, Phase IV (KMG-IV): sequencing the most valuable type-strain genomes for metagenomic binning, comparative biology and taxonomic classification.</title>
        <authorList>
            <person name="Goeker M."/>
        </authorList>
    </citation>
    <scope>NUCLEOTIDE SEQUENCE [LARGE SCALE GENOMIC DNA]</scope>
    <source>
        <strain evidence="7 8">DSM 566</strain>
    </source>
</reference>
<evidence type="ECO:0000313" key="7">
    <source>
        <dbReference type="EMBL" id="PXW96270.1"/>
    </source>
</evidence>
<accession>A0A318H0Q2</accession>
<dbReference type="InterPro" id="IPR051310">
    <property type="entry name" value="MCP_chemotaxis"/>
</dbReference>
<dbReference type="Pfam" id="PF00015">
    <property type="entry name" value="MCPsignal"/>
    <property type="match status" value="1"/>
</dbReference>
<evidence type="ECO:0000256" key="1">
    <source>
        <dbReference type="ARBA" id="ARBA00004370"/>
    </source>
</evidence>
<keyword evidence="8" id="KW-1185">Reference proteome</keyword>
<dbReference type="PANTHER" id="PTHR43531">
    <property type="entry name" value="PROTEIN ICFG"/>
    <property type="match status" value="1"/>
</dbReference>